<name>A0ABW5TM28_9SPHI</name>
<protein>
    <submittedName>
        <fullName evidence="3">Hpt domain-containing protein</fullName>
    </submittedName>
</protein>
<dbReference type="InterPro" id="IPR008207">
    <property type="entry name" value="Sig_transdc_His_kin_Hpt_dom"/>
</dbReference>
<dbReference type="EMBL" id="JBHULV010000004">
    <property type="protein sequence ID" value="MFD2730227.1"/>
    <property type="molecule type" value="Genomic_DNA"/>
</dbReference>
<keyword evidence="1" id="KW-0597">Phosphoprotein</keyword>
<dbReference type="Pfam" id="PF01627">
    <property type="entry name" value="Hpt"/>
    <property type="match status" value="1"/>
</dbReference>
<sequence>MEQVTHNTFEPSTHFNFERIRNYVGSDKDTINYILNLTIDELHSSLSIIENHVLSNNLKGIKDTCHKLFGTAVTVGLEKLSVLARQLEHLNQFNQMLVNDLLSKMKLEINIVVKLLKQKIN</sequence>
<accession>A0ABW5TM28</accession>
<dbReference type="InterPro" id="IPR036641">
    <property type="entry name" value="HPT_dom_sf"/>
</dbReference>
<feature type="domain" description="HPt" evidence="2">
    <location>
        <begin position="27"/>
        <end position="119"/>
    </location>
</feature>
<dbReference type="Gene3D" id="1.20.120.160">
    <property type="entry name" value="HPT domain"/>
    <property type="match status" value="1"/>
</dbReference>
<comment type="caution">
    <text evidence="3">The sequence shown here is derived from an EMBL/GenBank/DDBJ whole genome shotgun (WGS) entry which is preliminary data.</text>
</comment>
<organism evidence="3 4">
    <name type="scientific">Pedobacter alpinus</name>
    <dbReference type="NCBI Taxonomy" id="1590643"/>
    <lineage>
        <taxon>Bacteria</taxon>
        <taxon>Pseudomonadati</taxon>
        <taxon>Bacteroidota</taxon>
        <taxon>Sphingobacteriia</taxon>
        <taxon>Sphingobacteriales</taxon>
        <taxon>Sphingobacteriaceae</taxon>
        <taxon>Pedobacter</taxon>
    </lineage>
</organism>
<evidence type="ECO:0000313" key="4">
    <source>
        <dbReference type="Proteomes" id="UP001597546"/>
    </source>
</evidence>
<feature type="modified residue" description="Phosphohistidine" evidence="1">
    <location>
        <position position="66"/>
    </location>
</feature>
<dbReference type="PROSITE" id="PS50894">
    <property type="entry name" value="HPT"/>
    <property type="match status" value="1"/>
</dbReference>
<evidence type="ECO:0000313" key="3">
    <source>
        <dbReference type="EMBL" id="MFD2730227.1"/>
    </source>
</evidence>
<evidence type="ECO:0000259" key="2">
    <source>
        <dbReference type="PROSITE" id="PS50894"/>
    </source>
</evidence>
<keyword evidence="4" id="KW-1185">Reference proteome</keyword>
<dbReference type="RefSeq" id="WP_379048167.1">
    <property type="nucleotide sequence ID" value="NZ_JBHSKW010000070.1"/>
</dbReference>
<proteinExistence type="predicted"/>
<evidence type="ECO:0000256" key="1">
    <source>
        <dbReference type="PROSITE-ProRule" id="PRU00110"/>
    </source>
</evidence>
<gene>
    <name evidence="3" type="ORF">ACFSSE_00770</name>
</gene>
<reference evidence="4" key="1">
    <citation type="journal article" date="2019" name="Int. J. Syst. Evol. Microbiol.">
        <title>The Global Catalogue of Microorganisms (GCM) 10K type strain sequencing project: providing services to taxonomists for standard genome sequencing and annotation.</title>
        <authorList>
            <consortium name="The Broad Institute Genomics Platform"/>
            <consortium name="The Broad Institute Genome Sequencing Center for Infectious Disease"/>
            <person name="Wu L."/>
            <person name="Ma J."/>
        </authorList>
    </citation>
    <scope>NUCLEOTIDE SEQUENCE [LARGE SCALE GENOMIC DNA]</scope>
    <source>
        <strain evidence="4">KCTC 42456</strain>
    </source>
</reference>
<dbReference type="SUPFAM" id="SSF47226">
    <property type="entry name" value="Histidine-containing phosphotransfer domain, HPT domain"/>
    <property type="match status" value="1"/>
</dbReference>
<dbReference type="Proteomes" id="UP001597546">
    <property type="component" value="Unassembled WGS sequence"/>
</dbReference>